<dbReference type="GO" id="GO:0005975">
    <property type="term" value="P:carbohydrate metabolic process"/>
    <property type="evidence" value="ECO:0007669"/>
    <property type="project" value="InterPro"/>
</dbReference>
<evidence type="ECO:0000256" key="2">
    <source>
        <dbReference type="ARBA" id="ARBA00022801"/>
    </source>
</evidence>
<dbReference type="Pfam" id="PF01522">
    <property type="entry name" value="Polysacc_deac_1"/>
    <property type="match status" value="1"/>
</dbReference>
<feature type="domain" description="NodB homology" evidence="4">
    <location>
        <begin position="23"/>
        <end position="240"/>
    </location>
</feature>
<keyword evidence="1" id="KW-0479">Metal-binding</keyword>
<feature type="signal peptide" evidence="3">
    <location>
        <begin position="1"/>
        <end position="20"/>
    </location>
</feature>
<dbReference type="AlphaFoldDB" id="A0A378JK46"/>
<keyword evidence="2" id="KW-0378">Hydrolase</keyword>
<dbReference type="GO" id="GO:0016020">
    <property type="term" value="C:membrane"/>
    <property type="evidence" value="ECO:0007669"/>
    <property type="project" value="TreeGrafter"/>
</dbReference>
<evidence type="ECO:0000256" key="3">
    <source>
        <dbReference type="SAM" id="SignalP"/>
    </source>
</evidence>
<dbReference type="GO" id="GO:0046872">
    <property type="term" value="F:metal ion binding"/>
    <property type="evidence" value="ECO:0007669"/>
    <property type="project" value="UniProtKB-KW"/>
</dbReference>
<dbReference type="EMBL" id="UGOD01000001">
    <property type="protein sequence ID" value="STX51111.1"/>
    <property type="molecule type" value="Genomic_DNA"/>
</dbReference>
<feature type="chain" id="PRO_5016838869" evidence="3">
    <location>
        <begin position="21"/>
        <end position="275"/>
    </location>
</feature>
<dbReference type="SUPFAM" id="SSF88713">
    <property type="entry name" value="Glycoside hydrolase/deacetylase"/>
    <property type="match status" value="1"/>
</dbReference>
<dbReference type="PANTHER" id="PTHR10587:SF133">
    <property type="entry name" value="CHITIN DEACETYLASE 1-RELATED"/>
    <property type="match status" value="1"/>
</dbReference>
<evidence type="ECO:0000256" key="1">
    <source>
        <dbReference type="ARBA" id="ARBA00022723"/>
    </source>
</evidence>
<keyword evidence="3" id="KW-0732">Signal</keyword>
<dbReference type="InterPro" id="IPR011330">
    <property type="entry name" value="Glyco_hydro/deAcase_b/a-brl"/>
</dbReference>
<dbReference type="InterPro" id="IPR002509">
    <property type="entry name" value="NODB_dom"/>
</dbReference>
<dbReference type="PANTHER" id="PTHR10587">
    <property type="entry name" value="GLYCOSYL TRANSFERASE-RELATED"/>
    <property type="match status" value="1"/>
</dbReference>
<dbReference type="Proteomes" id="UP000254794">
    <property type="component" value="Unassembled WGS sequence"/>
</dbReference>
<dbReference type="InterPro" id="IPR050248">
    <property type="entry name" value="Polysacc_deacetylase_ArnD"/>
</dbReference>
<dbReference type="Gene3D" id="3.20.20.370">
    <property type="entry name" value="Glycoside hydrolase/deacetylase"/>
    <property type="match status" value="1"/>
</dbReference>
<keyword evidence="6" id="KW-1185">Reference proteome</keyword>
<proteinExistence type="predicted"/>
<dbReference type="GO" id="GO:0016810">
    <property type="term" value="F:hydrolase activity, acting on carbon-nitrogen (but not peptide) bonds"/>
    <property type="evidence" value="ECO:0007669"/>
    <property type="project" value="InterPro"/>
</dbReference>
<dbReference type="PROSITE" id="PS51677">
    <property type="entry name" value="NODB"/>
    <property type="match status" value="1"/>
</dbReference>
<reference evidence="5 6" key="1">
    <citation type="submission" date="2018-06" db="EMBL/GenBank/DDBJ databases">
        <authorList>
            <consortium name="Pathogen Informatics"/>
            <person name="Doyle S."/>
        </authorList>
    </citation>
    <scope>NUCLEOTIDE SEQUENCE [LARGE SCALE GENOMIC DNA]</scope>
    <source>
        <strain evidence="5 6">NCTC13316</strain>
    </source>
</reference>
<evidence type="ECO:0000313" key="6">
    <source>
        <dbReference type="Proteomes" id="UP000254794"/>
    </source>
</evidence>
<evidence type="ECO:0000259" key="4">
    <source>
        <dbReference type="PROSITE" id="PS51677"/>
    </source>
</evidence>
<protein>
    <submittedName>
        <fullName evidence="5">Polysaccharide deacetylase</fullName>
    </submittedName>
</protein>
<gene>
    <name evidence="5" type="ORF">NCTC13316_01203</name>
</gene>
<name>A0A378JK46_9GAMM</name>
<organism evidence="5 6">
    <name type="scientific">Legionella busanensis</name>
    <dbReference type="NCBI Taxonomy" id="190655"/>
    <lineage>
        <taxon>Bacteria</taxon>
        <taxon>Pseudomonadati</taxon>
        <taxon>Pseudomonadota</taxon>
        <taxon>Gammaproteobacteria</taxon>
        <taxon>Legionellales</taxon>
        <taxon>Legionellaceae</taxon>
        <taxon>Legionella</taxon>
    </lineage>
</organism>
<sequence length="275" mass="31727">MLKKSFIFTLFFLSLQNCYAEMKQIALTIDDLPFVGPKKSVHLNMILSTLKKNNVPATGFIIAGDIDHAGWIMLKKFHDEGFGLGNHTVSHANLNKLDLDAYLEEIELADQLLSSVLTEPKYFRFPYLATSKGEKREKVDEYLKTLDYAIAPITIDSKDFIFNRKLVALPKEERDIYLNEKLKPEYLNFIWQQTLKALERNRYAHTPNQAQILLIHANIINAYALDDIINLYKEHGFKFVTLEDALKTFPKKPVTLASKTRSPVDWIIEAFKAWD</sequence>
<evidence type="ECO:0000313" key="5">
    <source>
        <dbReference type="EMBL" id="STX51111.1"/>
    </source>
</evidence>
<accession>A0A378JK46</accession>